<organism evidence="1">
    <name type="scientific">Spironucleus salmonicida</name>
    <dbReference type="NCBI Taxonomy" id="348837"/>
    <lineage>
        <taxon>Eukaryota</taxon>
        <taxon>Metamonada</taxon>
        <taxon>Diplomonadida</taxon>
        <taxon>Hexamitidae</taxon>
        <taxon>Hexamitinae</taxon>
        <taxon>Spironucleus</taxon>
    </lineage>
</organism>
<dbReference type="EMBL" id="KI546035">
    <property type="protein sequence ID" value="EST47816.1"/>
    <property type="molecule type" value="Genomic_DNA"/>
</dbReference>
<evidence type="ECO:0000313" key="1">
    <source>
        <dbReference type="EMBL" id="EST47816.1"/>
    </source>
</evidence>
<dbReference type="VEuPathDB" id="GiardiaDB:SS50377_26317"/>
<proteinExistence type="predicted"/>
<protein>
    <submittedName>
        <fullName evidence="1">Uncharacterized protein</fullName>
    </submittedName>
</protein>
<dbReference type="AlphaFoldDB" id="V6LVT2"/>
<reference evidence="1" key="1">
    <citation type="journal article" date="2014" name="PLoS Genet.">
        <title>The Genome of Spironucleus salmonicida Highlights a Fish Pathogen Adapted to Fluctuating Environments.</title>
        <authorList>
            <person name="Xu F."/>
            <person name="Jerlstrom-Hultqvist J."/>
            <person name="Einarsson E."/>
            <person name="Astvaldsson A."/>
            <person name="Svard S.G."/>
            <person name="Andersson J.O."/>
        </authorList>
    </citation>
    <scope>NUCLEOTIDE SEQUENCE</scope>
</reference>
<name>V6LVT2_9EUKA</name>
<accession>V6LVT2</accession>
<gene>
    <name evidence="1" type="ORF">SS50377_12218</name>
</gene>
<sequence>MMGILICLSEQKSIQFIQAINQLLNMKQQRTLRFFQQEIKQKQQFNSVLLCTLVLTILNNIFSNTPLNDISEQSCTPLFFKFLQGQFLFYYQLESETFIDLLSSIINHAITISQISQQNYMVSCFENMIDALYSAVAVLNQSSCSQKNLYLSNGQNLTLNIQFLENFVLKTLQIVQSIVSCQPTFKVILTLGMLTLYSNIKIKNCSINLFEQIIQEKNFKHLIIYQQDCGVLGVPVFEVLKTFLLQEKDQSLIDKALSFLVRIFNSNDTQIHEICKKNWGQIYDSIKNLNSLECGKLMSLMK</sequence>